<dbReference type="RefSeq" id="WP_117625514.1">
    <property type="nucleotide sequence ID" value="NZ_CAUFHZ010000006.1"/>
</dbReference>
<dbReference type="Proteomes" id="UP000283975">
    <property type="component" value="Unassembled WGS sequence"/>
</dbReference>
<gene>
    <name evidence="3" type="ORF">DW839_10345</name>
</gene>
<evidence type="ECO:0000259" key="2">
    <source>
        <dbReference type="Pfam" id="PF13581"/>
    </source>
</evidence>
<organism evidence="3 4">
    <name type="scientific">Enterocloster bolteae</name>
    <dbReference type="NCBI Taxonomy" id="208479"/>
    <lineage>
        <taxon>Bacteria</taxon>
        <taxon>Bacillati</taxon>
        <taxon>Bacillota</taxon>
        <taxon>Clostridia</taxon>
        <taxon>Lachnospirales</taxon>
        <taxon>Lachnospiraceae</taxon>
        <taxon>Enterocloster</taxon>
    </lineage>
</organism>
<protein>
    <submittedName>
        <fullName evidence="3">ATP-binding protein</fullName>
    </submittedName>
</protein>
<keyword evidence="3" id="KW-0067">ATP-binding</keyword>
<accession>A0A414AWS4</accession>
<comment type="caution">
    <text evidence="3">The sequence shown here is derived from an EMBL/GenBank/DDBJ whole genome shotgun (WGS) entry which is preliminary data.</text>
</comment>
<dbReference type="PANTHER" id="PTHR35526:SF6">
    <property type="entry name" value="SLR1861 PROTEIN"/>
    <property type="match status" value="1"/>
</dbReference>
<evidence type="ECO:0000256" key="1">
    <source>
        <dbReference type="ARBA" id="ARBA00022527"/>
    </source>
</evidence>
<keyword evidence="1" id="KW-0723">Serine/threonine-protein kinase</keyword>
<dbReference type="AlphaFoldDB" id="A0A414AWS4"/>
<evidence type="ECO:0000313" key="4">
    <source>
        <dbReference type="Proteomes" id="UP000283975"/>
    </source>
</evidence>
<dbReference type="CDD" id="cd16936">
    <property type="entry name" value="HATPase_RsbW-like"/>
    <property type="match status" value="1"/>
</dbReference>
<proteinExistence type="predicted"/>
<dbReference type="Gene3D" id="3.30.565.10">
    <property type="entry name" value="Histidine kinase-like ATPase, C-terminal domain"/>
    <property type="match status" value="1"/>
</dbReference>
<dbReference type="PANTHER" id="PTHR35526">
    <property type="entry name" value="ANTI-SIGMA-F FACTOR RSBW-RELATED"/>
    <property type="match status" value="1"/>
</dbReference>
<dbReference type="Pfam" id="PF13581">
    <property type="entry name" value="HATPase_c_2"/>
    <property type="match status" value="1"/>
</dbReference>
<dbReference type="InterPro" id="IPR003594">
    <property type="entry name" value="HATPase_dom"/>
</dbReference>
<keyword evidence="1" id="KW-0418">Kinase</keyword>
<keyword evidence="1" id="KW-0808">Transferase</keyword>
<reference evidence="3 4" key="1">
    <citation type="submission" date="2018-08" db="EMBL/GenBank/DDBJ databases">
        <title>A genome reference for cultivated species of the human gut microbiota.</title>
        <authorList>
            <person name="Zou Y."/>
            <person name="Xue W."/>
            <person name="Luo G."/>
        </authorList>
    </citation>
    <scope>NUCLEOTIDE SEQUENCE [LARGE SCALE GENOMIC DNA]</scope>
    <source>
        <strain evidence="3 4">AM35-14</strain>
    </source>
</reference>
<dbReference type="GO" id="GO:0004674">
    <property type="term" value="F:protein serine/threonine kinase activity"/>
    <property type="evidence" value="ECO:0007669"/>
    <property type="project" value="UniProtKB-KW"/>
</dbReference>
<dbReference type="EMBL" id="QSHZ01000009">
    <property type="protein sequence ID" value="RHC56339.1"/>
    <property type="molecule type" value="Genomic_DNA"/>
</dbReference>
<name>A0A414AWS4_9FIRM</name>
<keyword evidence="3" id="KW-0547">Nucleotide-binding</keyword>
<dbReference type="InterPro" id="IPR050267">
    <property type="entry name" value="Anti-sigma-factor_SerPK"/>
</dbReference>
<feature type="domain" description="Histidine kinase/HSP90-like ATPase" evidence="2">
    <location>
        <begin position="7"/>
        <end position="133"/>
    </location>
</feature>
<evidence type="ECO:0000313" key="3">
    <source>
        <dbReference type="EMBL" id="RHC56339.1"/>
    </source>
</evidence>
<sequence length="136" mass="15014">MMELTVDATVENLDTVTDFVNGQLEQAGCSPKVIMQTDLAVEEIYVNIAHYAYHPKTGKATIRCAVGGDPLQVVIGFVDEGKPYNPLEKEKPDVTVSAKERQIGGLGVFLAQKMMDDISYEFQNGKNILTICKKFK</sequence>
<dbReference type="InterPro" id="IPR036890">
    <property type="entry name" value="HATPase_C_sf"/>
</dbReference>
<dbReference type="GO" id="GO:0005524">
    <property type="term" value="F:ATP binding"/>
    <property type="evidence" value="ECO:0007669"/>
    <property type="project" value="UniProtKB-KW"/>
</dbReference>